<dbReference type="Proteomes" id="UP000516260">
    <property type="component" value="Chromosome 8"/>
</dbReference>
<protein>
    <submittedName>
        <fullName evidence="1">Uncharacterized protein</fullName>
    </submittedName>
</protein>
<evidence type="ECO:0000313" key="2">
    <source>
        <dbReference type="Proteomes" id="UP000516260"/>
    </source>
</evidence>
<proteinExistence type="predicted"/>
<reference evidence="1 2" key="1">
    <citation type="submission" date="2019-04" db="EMBL/GenBank/DDBJ databases">
        <title>The sequence and de novo assembly of Takifugu bimaculatus genome using PacBio and Hi-C technologies.</title>
        <authorList>
            <person name="Xu P."/>
            <person name="Liu B."/>
            <person name="Zhou Z."/>
        </authorList>
    </citation>
    <scope>NUCLEOTIDE SEQUENCE [LARGE SCALE GENOMIC DNA]</scope>
    <source>
        <strain evidence="1">TB-2018</strain>
        <tissue evidence="1">Muscle</tissue>
    </source>
</reference>
<sequence>MVYLLVAKAQDEHIYSRRHNLCCLSSAVLEARLYYDMCIWYLSKAAGEGTFVAIAMFSEMTQLRTADKPTGLLPPPRPPPLNAQDSVRWRVFVPRVSTQTQV</sequence>
<organism evidence="1 2">
    <name type="scientific">Takifugu bimaculatus</name>
    <dbReference type="NCBI Taxonomy" id="433685"/>
    <lineage>
        <taxon>Eukaryota</taxon>
        <taxon>Metazoa</taxon>
        <taxon>Chordata</taxon>
        <taxon>Craniata</taxon>
        <taxon>Vertebrata</taxon>
        <taxon>Euteleostomi</taxon>
        <taxon>Actinopterygii</taxon>
        <taxon>Neopterygii</taxon>
        <taxon>Teleostei</taxon>
        <taxon>Neoteleostei</taxon>
        <taxon>Acanthomorphata</taxon>
        <taxon>Eupercaria</taxon>
        <taxon>Tetraodontiformes</taxon>
        <taxon>Tetradontoidea</taxon>
        <taxon>Tetraodontidae</taxon>
        <taxon>Takifugu</taxon>
    </lineage>
</organism>
<dbReference type="EMBL" id="SWLE01000021">
    <property type="protein sequence ID" value="TNM85917.1"/>
    <property type="molecule type" value="Genomic_DNA"/>
</dbReference>
<accession>A0A4Z2B146</accession>
<gene>
    <name evidence="1" type="ORF">fugu_008188</name>
</gene>
<dbReference type="AlphaFoldDB" id="A0A4Z2B146"/>
<name>A0A4Z2B146_9TELE</name>
<keyword evidence="2" id="KW-1185">Reference proteome</keyword>
<evidence type="ECO:0000313" key="1">
    <source>
        <dbReference type="EMBL" id="TNM85917.1"/>
    </source>
</evidence>
<comment type="caution">
    <text evidence="1">The sequence shown here is derived from an EMBL/GenBank/DDBJ whole genome shotgun (WGS) entry which is preliminary data.</text>
</comment>